<keyword evidence="7" id="KW-1185">Reference proteome</keyword>
<dbReference type="SMART" id="SM00267">
    <property type="entry name" value="GGDEF"/>
    <property type="match status" value="1"/>
</dbReference>
<dbReference type="GO" id="GO:0005886">
    <property type="term" value="C:plasma membrane"/>
    <property type="evidence" value="ECO:0007669"/>
    <property type="project" value="TreeGrafter"/>
</dbReference>
<gene>
    <name evidence="6" type="primary">yddV</name>
    <name evidence="6" type="ordered locus">OCA5_c12630</name>
</gene>
<dbReference type="PANTHER" id="PTHR45138">
    <property type="entry name" value="REGULATORY COMPONENTS OF SENSORY TRANSDUCTION SYSTEM"/>
    <property type="match status" value="1"/>
</dbReference>
<dbReference type="Pfam" id="PF00990">
    <property type="entry name" value="GGDEF"/>
    <property type="match status" value="1"/>
</dbReference>
<dbReference type="AlphaFoldDB" id="B6JHB4"/>
<evidence type="ECO:0000256" key="3">
    <source>
        <dbReference type="ARBA" id="ARBA00029839"/>
    </source>
</evidence>
<evidence type="ECO:0000256" key="4">
    <source>
        <dbReference type="ARBA" id="ARBA00034247"/>
    </source>
</evidence>
<dbReference type="PANTHER" id="PTHR45138:SF9">
    <property type="entry name" value="DIGUANYLATE CYCLASE DGCM-RELATED"/>
    <property type="match status" value="1"/>
</dbReference>
<dbReference type="GO" id="GO:0020037">
    <property type="term" value="F:heme binding"/>
    <property type="evidence" value="ECO:0007669"/>
    <property type="project" value="InterPro"/>
</dbReference>
<dbReference type="EMBL" id="CP002826">
    <property type="protein sequence ID" value="AEI05979.1"/>
    <property type="molecule type" value="Genomic_DNA"/>
</dbReference>
<dbReference type="InterPro" id="IPR048442">
    <property type="entry name" value="DosC_2nd"/>
</dbReference>
<evidence type="ECO:0000256" key="2">
    <source>
        <dbReference type="ARBA" id="ARBA00015125"/>
    </source>
</evidence>
<dbReference type="KEGG" id="ocg:OCA5_c12630"/>
<dbReference type="KEGG" id="oca:OCAR_6813"/>
<reference evidence="6 7" key="1">
    <citation type="journal article" date="2011" name="J. Bacteriol.">
        <title>Complete genome sequences of the chemolithoautotrophic Oligotropha carboxidovorans strains OM4 and OM5.</title>
        <authorList>
            <person name="Volland S."/>
            <person name="Rachinger M."/>
            <person name="Strittmatter A."/>
            <person name="Daniel R."/>
            <person name="Gottschalk G."/>
            <person name="Meyer O."/>
        </authorList>
    </citation>
    <scope>NUCLEOTIDE SEQUENCE [LARGE SCALE GENOMIC DNA]</scope>
    <source>
        <strain evidence="7">ATCC 49405 / DSM 1227 / KCTC 32145 / OM5</strain>
    </source>
</reference>
<dbReference type="Pfam" id="PF21118">
    <property type="entry name" value="DosC_2nd"/>
    <property type="match status" value="1"/>
</dbReference>
<dbReference type="STRING" id="504832.OCA5_c12630"/>
<dbReference type="InterPro" id="IPR000160">
    <property type="entry name" value="GGDEF_dom"/>
</dbReference>
<dbReference type="Gene3D" id="3.30.70.270">
    <property type="match status" value="1"/>
</dbReference>
<dbReference type="GO" id="GO:0043709">
    <property type="term" value="P:cell adhesion involved in single-species biofilm formation"/>
    <property type="evidence" value="ECO:0007669"/>
    <property type="project" value="TreeGrafter"/>
</dbReference>
<feature type="domain" description="GGDEF" evidence="5">
    <location>
        <begin position="331"/>
        <end position="463"/>
    </location>
</feature>
<dbReference type="InterPro" id="IPR009050">
    <property type="entry name" value="Globin-like_sf"/>
</dbReference>
<evidence type="ECO:0000313" key="7">
    <source>
        <dbReference type="Proteomes" id="UP000007730"/>
    </source>
</evidence>
<keyword evidence="6" id="KW-0808">Transferase</keyword>
<dbReference type="PROSITE" id="PS50887">
    <property type="entry name" value="GGDEF"/>
    <property type="match status" value="1"/>
</dbReference>
<protein>
    <recommendedName>
        <fullName evidence="2">Diguanylate cyclase DosC</fullName>
        <ecNumber evidence="1">2.7.7.65</ecNumber>
    </recommendedName>
    <alternativeName>
        <fullName evidence="3">Direct oxygen-sensing cyclase</fullName>
    </alternativeName>
</protein>
<evidence type="ECO:0000256" key="1">
    <source>
        <dbReference type="ARBA" id="ARBA00012528"/>
    </source>
</evidence>
<dbReference type="EC" id="2.7.7.65" evidence="1"/>
<dbReference type="InterPro" id="IPR029787">
    <property type="entry name" value="Nucleotide_cyclase"/>
</dbReference>
<dbReference type="GO" id="GO:0052621">
    <property type="term" value="F:diguanylate cyclase activity"/>
    <property type="evidence" value="ECO:0007669"/>
    <property type="project" value="UniProtKB-EC"/>
</dbReference>
<accession>B6JHB4</accession>
<dbReference type="eggNOG" id="COG3706">
    <property type="taxonomic scope" value="Bacteria"/>
</dbReference>
<dbReference type="PATRIC" id="fig|504832.7.peg.1341"/>
<dbReference type="RefSeq" id="WP_012563949.1">
    <property type="nucleotide sequence ID" value="NC_011386.1"/>
</dbReference>
<dbReference type="InterPro" id="IPR043128">
    <property type="entry name" value="Rev_trsase/Diguanyl_cyclase"/>
</dbReference>
<name>B6JHB4_AFIC5</name>
<dbReference type="NCBIfam" id="TIGR00254">
    <property type="entry name" value="GGDEF"/>
    <property type="match status" value="1"/>
</dbReference>
<dbReference type="Proteomes" id="UP000007730">
    <property type="component" value="Chromosome"/>
</dbReference>
<dbReference type="HOGENOM" id="CLU_000445_11_5_5"/>
<dbReference type="GO" id="GO:1902201">
    <property type="term" value="P:negative regulation of bacterial-type flagellum-dependent cell motility"/>
    <property type="evidence" value="ECO:0007669"/>
    <property type="project" value="TreeGrafter"/>
</dbReference>
<dbReference type="InterPro" id="IPR044398">
    <property type="entry name" value="Globin-sensor_dom"/>
</dbReference>
<organism evidence="6 7">
    <name type="scientific">Afipia carboxidovorans (strain ATCC 49405 / DSM 1227 / KCTC 32145 / OM5)</name>
    <name type="common">Oligotropha carboxidovorans</name>
    <dbReference type="NCBI Taxonomy" id="504832"/>
    <lineage>
        <taxon>Bacteria</taxon>
        <taxon>Pseudomonadati</taxon>
        <taxon>Pseudomonadota</taxon>
        <taxon>Alphaproteobacteria</taxon>
        <taxon>Hyphomicrobiales</taxon>
        <taxon>Nitrobacteraceae</taxon>
        <taxon>Afipia</taxon>
    </lineage>
</organism>
<sequence length="463" mass="53087">MNTQNQSENLSASEEMEAIEAELKEVYRVTPSSVRTTVYDVIRRTSAEFTDQFYDVVINQPGAHFFLDHQLVNERLHRAMKEWLDDLFKRDGIEAKSFIRRQQQVGWVHARIKVPERLVSRGFRELKRNIIISLRGTRLSREDLSAAIYFVSALLDLGFDVMTCAYIDRSERSVRSDEAFRLFSLGQNLVTERERQRASLSEWAQSFFFTLQVGTSPLTFVPISQSDFGLWVFHRAILLFDRSSEYERLIDAIKNVEQISELVTFSPPQQRIDYLRKIKAAIGEINSLLALLFDNSLEAQGARDTLTQLLNRKFVNTVISAEITAQKVSTHPFSVLMIEIDRFDQLRSRLGETGGDIIVQRTAQLIFDSTRTSDSVFSMGRETFLVVYVEANLLAAKQLAKFITDRYATTHFSVNGETVLDCSLSVGVVEYDGHPDPRELVNRAQRVLLEEKKIKRDTPHSNP</sequence>
<dbReference type="InterPro" id="IPR050469">
    <property type="entry name" value="Diguanylate_Cyclase"/>
</dbReference>
<dbReference type="InterPro" id="IPR012292">
    <property type="entry name" value="Globin/Proto"/>
</dbReference>
<dbReference type="Gene3D" id="1.10.490.10">
    <property type="entry name" value="Globins"/>
    <property type="match status" value="1"/>
</dbReference>
<evidence type="ECO:0000313" key="6">
    <source>
        <dbReference type="EMBL" id="AEI05979.1"/>
    </source>
</evidence>
<dbReference type="CDD" id="cd01949">
    <property type="entry name" value="GGDEF"/>
    <property type="match status" value="1"/>
</dbReference>
<dbReference type="GO" id="GO:0019825">
    <property type="term" value="F:oxygen binding"/>
    <property type="evidence" value="ECO:0007669"/>
    <property type="project" value="InterPro"/>
</dbReference>
<comment type="catalytic activity">
    <reaction evidence="4">
        <text>2 GTP = 3',3'-c-di-GMP + 2 diphosphate</text>
        <dbReference type="Rhea" id="RHEA:24898"/>
        <dbReference type="ChEBI" id="CHEBI:33019"/>
        <dbReference type="ChEBI" id="CHEBI:37565"/>
        <dbReference type="ChEBI" id="CHEBI:58805"/>
        <dbReference type="EC" id="2.7.7.65"/>
    </reaction>
</comment>
<dbReference type="SUPFAM" id="SSF46458">
    <property type="entry name" value="Globin-like"/>
    <property type="match status" value="1"/>
</dbReference>
<dbReference type="SUPFAM" id="SSF55073">
    <property type="entry name" value="Nucleotide cyclase"/>
    <property type="match status" value="1"/>
</dbReference>
<proteinExistence type="predicted"/>
<dbReference type="OrthoDB" id="9812260at2"/>
<dbReference type="Pfam" id="PF11563">
    <property type="entry name" value="Protoglobin"/>
    <property type="match status" value="1"/>
</dbReference>
<keyword evidence="6" id="KW-0548">Nucleotidyltransferase</keyword>
<evidence type="ECO:0000259" key="5">
    <source>
        <dbReference type="PROSITE" id="PS50887"/>
    </source>
</evidence>